<dbReference type="EMBL" id="CACVBM020000743">
    <property type="protein sequence ID" value="CAA7022852.1"/>
    <property type="molecule type" value="Genomic_DNA"/>
</dbReference>
<sequence length="611" mass="68767">MFAAMSLIVKEKLYVEKNPMRRLRSHIVLGHREDPDVLNDDLSQLMSLRSDCASYKDEDPKPLTRERCHSLLDYYRLLCLVQNRFPLFSVKCSFSWKDAFKPELEASQDNIHLEKAAVLFNLGALYSQLGLGHDTSTVEGRRNASQDFLAAATAFSYLRQNESFKASVEECTVDLSVACSGMLESLMLAQAQELVSLNFLEESTSIDAVKAKLCSQVLKALNAAPLSDSFEKSWSSYAELKSALFYGEACLLHEVEATNFRPARLSDAMSRLRRAVKSADKEHVSLQQEGISLIERLKNIQSDFLGDTEEEVSLSTCTDLCAMPSFSVVGILRELLYATNESMFSNEIPRIVDSDDLLPLHKKVAFSRYTSNVDEKIGRMAQVEVQETTLGVKSVTGEEEPTSERFKMYDKIVETRSSILKSVRAGKSRADILHAFGVAPTFQHDGLAVKFEVAQAAMRRHKEVHTIDVHAFEIQLEKITQCFNARDYRSSGKIIRPLEEQLDRLHSPHALEIAASLDSALLLKAKLETSKPAGFDFLSEVTEFELTTVAGKIEYLVKMKKKEEEIPKQPFPEMMKEVQDAFARGEFKSCKTLLNKIQGMIMMRSLVKSSQ</sequence>
<reference evidence="2" key="1">
    <citation type="submission" date="2020-01" db="EMBL/GenBank/DDBJ databases">
        <authorList>
            <person name="Mishra B."/>
        </authorList>
    </citation>
    <scope>NUCLEOTIDE SEQUENCE [LARGE SCALE GENOMIC DNA]</scope>
</reference>
<dbReference type="GO" id="GO:0043328">
    <property type="term" value="P:protein transport to vacuole involved in ubiquitin-dependent protein catabolic process via the multivesicular body sorting pathway"/>
    <property type="evidence" value="ECO:0007669"/>
    <property type="project" value="TreeGrafter"/>
</dbReference>
<evidence type="ECO:0000313" key="3">
    <source>
        <dbReference type="Proteomes" id="UP000467841"/>
    </source>
</evidence>
<dbReference type="SMART" id="SM01041">
    <property type="entry name" value="BRO1"/>
    <property type="match status" value="1"/>
</dbReference>
<comment type="caution">
    <text evidence="2">The sequence shown here is derived from an EMBL/GenBank/DDBJ whole genome shotgun (WGS) entry which is preliminary data.</text>
</comment>
<name>A0A6D2I355_9BRAS</name>
<dbReference type="Pfam" id="PF03097">
    <property type="entry name" value="BRO1"/>
    <property type="match status" value="1"/>
</dbReference>
<feature type="domain" description="BRO1" evidence="1">
    <location>
        <begin position="1"/>
        <end position="350"/>
    </location>
</feature>
<dbReference type="Gene3D" id="1.25.40.280">
    <property type="entry name" value="alix/aip1 like domains"/>
    <property type="match status" value="1"/>
</dbReference>
<dbReference type="Proteomes" id="UP000467841">
    <property type="component" value="Unassembled WGS sequence"/>
</dbReference>
<dbReference type="AlphaFoldDB" id="A0A6D2I355"/>
<evidence type="ECO:0000259" key="1">
    <source>
        <dbReference type="PROSITE" id="PS51180"/>
    </source>
</evidence>
<dbReference type="GO" id="GO:0005768">
    <property type="term" value="C:endosome"/>
    <property type="evidence" value="ECO:0007669"/>
    <property type="project" value="TreeGrafter"/>
</dbReference>
<dbReference type="PANTHER" id="PTHR23030">
    <property type="entry name" value="PCD6 INTERACTING PROTEIN-RELATED"/>
    <property type="match status" value="1"/>
</dbReference>
<proteinExistence type="predicted"/>
<dbReference type="OrthoDB" id="1697041at2759"/>
<organism evidence="2 3">
    <name type="scientific">Microthlaspi erraticum</name>
    <dbReference type="NCBI Taxonomy" id="1685480"/>
    <lineage>
        <taxon>Eukaryota</taxon>
        <taxon>Viridiplantae</taxon>
        <taxon>Streptophyta</taxon>
        <taxon>Embryophyta</taxon>
        <taxon>Tracheophyta</taxon>
        <taxon>Spermatophyta</taxon>
        <taxon>Magnoliopsida</taxon>
        <taxon>eudicotyledons</taxon>
        <taxon>Gunneridae</taxon>
        <taxon>Pentapetalae</taxon>
        <taxon>rosids</taxon>
        <taxon>malvids</taxon>
        <taxon>Brassicales</taxon>
        <taxon>Brassicaceae</taxon>
        <taxon>Coluteocarpeae</taxon>
        <taxon>Microthlaspi</taxon>
    </lineage>
</organism>
<keyword evidence="3" id="KW-1185">Reference proteome</keyword>
<evidence type="ECO:0000313" key="2">
    <source>
        <dbReference type="EMBL" id="CAA7022852.1"/>
    </source>
</evidence>
<accession>A0A6D2I355</accession>
<gene>
    <name evidence="2" type="ORF">MERR_LOCUS10087</name>
</gene>
<dbReference type="PANTHER" id="PTHR23030:SF30">
    <property type="entry name" value="TYROSINE-PROTEIN PHOSPHATASE NON-RECEPTOR TYPE 23"/>
    <property type="match status" value="1"/>
</dbReference>
<dbReference type="InterPro" id="IPR004328">
    <property type="entry name" value="BRO1_dom"/>
</dbReference>
<protein>
    <recommendedName>
        <fullName evidence="1">BRO1 domain-containing protein</fullName>
    </recommendedName>
</protein>
<dbReference type="PROSITE" id="PS51180">
    <property type="entry name" value="BRO1"/>
    <property type="match status" value="1"/>
</dbReference>
<dbReference type="InterPro" id="IPR038499">
    <property type="entry name" value="BRO1_sf"/>
</dbReference>